<evidence type="ECO:0000313" key="1">
    <source>
        <dbReference type="EMBL" id="BBE42071.1"/>
    </source>
</evidence>
<gene>
    <name evidence="1" type="ORF">NAS2_0682</name>
</gene>
<dbReference type="GeneID" id="55584499"/>
<dbReference type="AlphaFoldDB" id="A0A4P2VD46"/>
<accession>A0A4P2VD46</accession>
<proteinExistence type="predicted"/>
<reference evidence="1 2" key="1">
    <citation type="journal article" date="2019" name="ISME J.">
        <title>Isolation and characterization of a thermophilic sulfur- and iron-reducing thaumarchaeote from a terrestrial acidic hot spring.</title>
        <authorList>
            <person name="Kato S."/>
            <person name="Itoh T."/>
            <person name="Yuki M."/>
            <person name="Nagamori M."/>
            <person name="Ohnishi M."/>
            <person name="Uematsu K."/>
            <person name="Suzuki K."/>
            <person name="Takashina T."/>
            <person name="Ohkuma M."/>
        </authorList>
    </citation>
    <scope>NUCLEOTIDE SEQUENCE [LARGE SCALE GENOMIC DNA]</scope>
    <source>
        <strain evidence="1 2">NAS-02</strain>
    </source>
</reference>
<protein>
    <submittedName>
        <fullName evidence="1">Uncharacterized protein</fullName>
    </submittedName>
</protein>
<evidence type="ECO:0000313" key="2">
    <source>
        <dbReference type="Proteomes" id="UP000509448"/>
    </source>
</evidence>
<dbReference type="RefSeq" id="WP_174448349.1">
    <property type="nucleotide sequence ID" value="NZ_AP018732.1"/>
</dbReference>
<name>A0A4P2VD46_9ARCH</name>
<dbReference type="Proteomes" id="UP000509448">
    <property type="component" value="Chromosome"/>
</dbReference>
<dbReference type="KEGG" id="ccai:NAS2_0682"/>
<keyword evidence="2" id="KW-1185">Reference proteome</keyword>
<sequence length="105" mass="12158">MSGEPDEEVTIREALRSWRVHDRDWMTPALGGALRERGERVRAMRFVHGLPRVELEGPPTAERVRSLMGMQLEVEREGIRARFRAREVLVASYWVEVVFEVEPGD</sequence>
<dbReference type="EMBL" id="AP018732">
    <property type="protein sequence ID" value="BBE42071.1"/>
    <property type="molecule type" value="Genomic_DNA"/>
</dbReference>
<organism evidence="1 2">
    <name type="scientific">Conexivisphaera calida</name>
    <dbReference type="NCBI Taxonomy" id="1874277"/>
    <lineage>
        <taxon>Archaea</taxon>
        <taxon>Nitrososphaerota</taxon>
        <taxon>Conexivisphaeria</taxon>
        <taxon>Conexivisphaerales</taxon>
        <taxon>Conexivisphaeraceae</taxon>
        <taxon>Conexivisphaera</taxon>
    </lineage>
</organism>